<evidence type="ECO:0000313" key="2">
    <source>
        <dbReference type="Proteomes" id="UP000216312"/>
    </source>
</evidence>
<accession>A0A257LTI6</accession>
<gene>
    <name evidence="1" type="ORF">CGW93_03775</name>
</gene>
<organism evidence="1 2">
    <name type="scientific">candidate division WOR-3 bacterium 4484_18</name>
    <dbReference type="NCBI Taxonomy" id="2020626"/>
    <lineage>
        <taxon>Bacteria</taxon>
        <taxon>Bacteria division WOR-3</taxon>
    </lineage>
</organism>
<dbReference type="EMBL" id="NMUJ01000051">
    <property type="protein sequence ID" value="OYV02799.1"/>
    <property type="molecule type" value="Genomic_DNA"/>
</dbReference>
<dbReference type="AlphaFoldDB" id="A0A257LTI6"/>
<reference evidence="2" key="1">
    <citation type="submission" date="2017-07" db="EMBL/GenBank/DDBJ databases">
        <title>Novel pathways for hydrocarbon cycling and metabolic interdependencies in hydrothermal sediment communities.</title>
        <authorList>
            <person name="Dombrowski N."/>
            <person name="Seitz K."/>
            <person name="Teske A."/>
            <person name="Baker B."/>
        </authorList>
    </citation>
    <scope>NUCLEOTIDE SEQUENCE [LARGE SCALE GENOMIC DNA]</scope>
</reference>
<name>A0A257LTI6_UNCW3</name>
<evidence type="ECO:0000313" key="1">
    <source>
        <dbReference type="EMBL" id="OYV02799.1"/>
    </source>
</evidence>
<sequence>MWRYRLNLGLYLAILVVQVLSAQPTFMEELKTLTHQIQLLNLINGLELDTFQLQFIADRARTAAKLQDKLVNELQPYQSDLLNLLNELKHILVKGDPIPPALKSHVHKVEHTIHQLQVTYYDSIAQLAHEVESILQPHQLRVLDDYTPCLIPPHPHAAGQVTRFAGIDRALQRIRQLPPEVFDSQKEHIAERMLDHIKVHLPMGYIQDESQEKLWLLSFIDEIYHLPAINFRLKAPEYIEKLQHRYKPYKPSLATWAKIANYLLTPDAIPLLESKLQEQLK</sequence>
<protein>
    <submittedName>
        <fullName evidence="1">Uncharacterized protein</fullName>
    </submittedName>
</protein>
<comment type="caution">
    <text evidence="1">The sequence shown here is derived from an EMBL/GenBank/DDBJ whole genome shotgun (WGS) entry which is preliminary data.</text>
</comment>
<proteinExistence type="predicted"/>
<dbReference type="Proteomes" id="UP000216312">
    <property type="component" value="Unassembled WGS sequence"/>
</dbReference>